<sequence>MNFKKWLILFISLLGICFLFTIPTLFADDNTVKDLTLTTSKASYSTSEIVNLRIQDLNHQDTKIIIPLPKAVTFEGGEDGDASITNDKTNQQIVLDFKKRLHP</sequence>
<evidence type="ECO:0000313" key="1">
    <source>
        <dbReference type="EMBL" id="EUJ21294.1"/>
    </source>
</evidence>
<keyword evidence="2" id="KW-1185">Reference proteome</keyword>
<name>W7B243_9LIST</name>
<organism evidence="1 2">
    <name type="scientific">Listeria aquatica FSL S10-1188</name>
    <dbReference type="NCBI Taxonomy" id="1265818"/>
    <lineage>
        <taxon>Bacteria</taxon>
        <taxon>Bacillati</taxon>
        <taxon>Bacillota</taxon>
        <taxon>Bacilli</taxon>
        <taxon>Bacillales</taxon>
        <taxon>Listeriaceae</taxon>
        <taxon>Listeria</taxon>
    </lineage>
</organism>
<dbReference type="EMBL" id="AOCG01000002">
    <property type="protein sequence ID" value="EUJ21294.1"/>
    <property type="molecule type" value="Genomic_DNA"/>
</dbReference>
<comment type="caution">
    <text evidence="1">The sequence shown here is derived from an EMBL/GenBank/DDBJ whole genome shotgun (WGS) entry which is preliminary data.</text>
</comment>
<reference evidence="1 2" key="1">
    <citation type="journal article" date="2014" name="Int. J. Syst. Evol. Microbiol.">
        <title>Listeria floridensis sp. nov., Listeria aquatica sp. nov., Listeria cornellensis sp. nov., Listeria riparia sp. nov. and Listeria grandensis sp. nov., from agricultural and natural environments.</title>
        <authorList>
            <person name="den Bakker H.C."/>
            <person name="Warchocki S."/>
            <person name="Wright E.M."/>
            <person name="Allred A.F."/>
            <person name="Ahlstrom C."/>
            <person name="Manuel C.S."/>
            <person name="Stasiewicz M.J."/>
            <person name="Burrell A."/>
            <person name="Roof S."/>
            <person name="Strawn L."/>
            <person name="Fortes E.D."/>
            <person name="Nightingale K.K."/>
            <person name="Kephart D."/>
            <person name="Wiedmann M."/>
        </authorList>
    </citation>
    <scope>NUCLEOTIDE SEQUENCE [LARGE SCALE GENOMIC DNA]</scope>
    <source>
        <strain evidence="1 2">FSL S10-1188</strain>
    </source>
</reference>
<dbReference type="AlphaFoldDB" id="W7B243"/>
<evidence type="ECO:0000313" key="2">
    <source>
        <dbReference type="Proteomes" id="UP000019246"/>
    </source>
</evidence>
<accession>W7B243</accession>
<dbReference type="Proteomes" id="UP000019246">
    <property type="component" value="Unassembled WGS sequence"/>
</dbReference>
<proteinExistence type="predicted"/>
<dbReference type="RefSeq" id="WP_036070407.1">
    <property type="nucleotide sequence ID" value="NZ_AOCG01000002.1"/>
</dbReference>
<dbReference type="PATRIC" id="fig|1265818.5.peg.195"/>
<gene>
    <name evidence="1" type="ORF">MAQA_00977</name>
</gene>
<protein>
    <submittedName>
        <fullName evidence="1">Uncharacterized protein</fullName>
    </submittedName>
</protein>